<sequence>MPSVLSLILGKKTKNSSSKKPRTTSLDHKAISDLDPPSFIFSKAPISSRLSQEMTPSRFETSDEPMFVNILSNNDLHEMMKDFARSECSAENIRIWDCIQLYRSSRDYEERMQIAHYIYNTFLSIDAPRPVNIKEIHKEKAWEQIETRRMVGNLFDNIEEAVRECLEDICTRFLRTKEYLEYIELAKQRKEEQLKRESLDSDVKSV</sequence>
<reference evidence="2 3" key="1">
    <citation type="submission" date="2024-03" db="EMBL/GenBank/DDBJ databases">
        <title>The Acrasis kona genome and developmental transcriptomes reveal deep origins of eukaryotic multicellular pathways.</title>
        <authorList>
            <person name="Sheikh S."/>
            <person name="Fu C.-J."/>
            <person name="Brown M.W."/>
            <person name="Baldauf S.L."/>
        </authorList>
    </citation>
    <scope>NUCLEOTIDE SEQUENCE [LARGE SCALE GENOMIC DNA]</scope>
    <source>
        <strain evidence="2 3">ATCC MYA-3509</strain>
    </source>
</reference>
<proteinExistence type="predicted"/>
<evidence type="ECO:0000313" key="3">
    <source>
        <dbReference type="Proteomes" id="UP001431209"/>
    </source>
</evidence>
<comment type="caution">
    <text evidence="2">The sequence shown here is derived from an EMBL/GenBank/DDBJ whole genome shotgun (WGS) entry which is preliminary data.</text>
</comment>
<name>A0AAW2Z7K5_9EUKA</name>
<dbReference type="InterPro" id="IPR044926">
    <property type="entry name" value="RGS_subdomain_2"/>
</dbReference>
<dbReference type="SUPFAM" id="SSF48097">
    <property type="entry name" value="Regulator of G-protein signaling, RGS"/>
    <property type="match status" value="1"/>
</dbReference>
<dbReference type="Gene3D" id="1.10.167.10">
    <property type="entry name" value="Regulator of G-protein Signalling 4, domain 2"/>
    <property type="match status" value="1"/>
</dbReference>
<dbReference type="PANTHER" id="PTHR10845">
    <property type="entry name" value="REGULATOR OF G PROTEIN SIGNALING"/>
    <property type="match status" value="1"/>
</dbReference>
<dbReference type="InterPro" id="IPR016137">
    <property type="entry name" value="RGS"/>
</dbReference>
<accession>A0AAW2Z7K5</accession>
<dbReference type="PANTHER" id="PTHR10845:SF192">
    <property type="entry name" value="DOUBLE HIT, ISOFORM B"/>
    <property type="match status" value="1"/>
</dbReference>
<evidence type="ECO:0000313" key="2">
    <source>
        <dbReference type="EMBL" id="KAL0485792.1"/>
    </source>
</evidence>
<dbReference type="SMART" id="SM00315">
    <property type="entry name" value="RGS"/>
    <property type="match status" value="1"/>
</dbReference>
<dbReference type="EMBL" id="JAOPGA020001167">
    <property type="protein sequence ID" value="KAL0485792.1"/>
    <property type="molecule type" value="Genomic_DNA"/>
</dbReference>
<dbReference type="InterPro" id="IPR036305">
    <property type="entry name" value="RGS_sf"/>
</dbReference>
<gene>
    <name evidence="2" type="ORF">AKO1_003363</name>
</gene>
<feature type="domain" description="RGS" evidence="1">
    <location>
        <begin position="66"/>
        <end position="183"/>
    </location>
</feature>
<dbReference type="PROSITE" id="PS50132">
    <property type="entry name" value="RGS"/>
    <property type="match status" value="1"/>
</dbReference>
<organism evidence="2 3">
    <name type="scientific">Acrasis kona</name>
    <dbReference type="NCBI Taxonomy" id="1008807"/>
    <lineage>
        <taxon>Eukaryota</taxon>
        <taxon>Discoba</taxon>
        <taxon>Heterolobosea</taxon>
        <taxon>Tetramitia</taxon>
        <taxon>Eutetramitia</taxon>
        <taxon>Acrasidae</taxon>
        <taxon>Acrasis</taxon>
    </lineage>
</organism>
<keyword evidence="3" id="KW-1185">Reference proteome</keyword>
<dbReference type="Proteomes" id="UP001431209">
    <property type="component" value="Unassembled WGS sequence"/>
</dbReference>
<dbReference type="Pfam" id="PF00615">
    <property type="entry name" value="RGS"/>
    <property type="match status" value="1"/>
</dbReference>
<dbReference type="AlphaFoldDB" id="A0AAW2Z7K5"/>
<evidence type="ECO:0000259" key="1">
    <source>
        <dbReference type="PROSITE" id="PS50132"/>
    </source>
</evidence>
<protein>
    <submittedName>
        <fullName evidence="2">Regulator of G-protein signaling RGS8</fullName>
    </submittedName>
</protein>